<evidence type="ECO:0000313" key="2">
    <source>
        <dbReference type="EMBL" id="PLX59965.1"/>
    </source>
</evidence>
<dbReference type="RefSeq" id="WP_029134956.1">
    <property type="nucleotide sequence ID" value="NZ_PKUN01000030.1"/>
</dbReference>
<dbReference type="AlphaFoldDB" id="A0A2N6CSC9"/>
<dbReference type="SMART" id="SM00782">
    <property type="entry name" value="PhnA_Zn_Ribbon"/>
    <property type="match status" value="1"/>
</dbReference>
<feature type="domain" description="PhnA protein N-terminal proteobacterial" evidence="1">
    <location>
        <begin position="6"/>
        <end position="52"/>
    </location>
</feature>
<dbReference type="InterPro" id="IPR013991">
    <property type="entry name" value="PhnaA_N_proteobac"/>
</dbReference>
<name>A0A2N6CSC9_9GAMM</name>
<dbReference type="STRING" id="1111735.GCA_000428045_02262"/>
<dbReference type="PANTHER" id="PTHR30305:SF3">
    <property type="entry name" value="PROTEIN YJDM"/>
    <property type="match status" value="1"/>
</dbReference>
<gene>
    <name evidence="2" type="ORF">C0630_18940</name>
</gene>
<dbReference type="EMBL" id="PKUN01000030">
    <property type="protein sequence ID" value="PLX59965.1"/>
    <property type="molecule type" value="Genomic_DNA"/>
</dbReference>
<dbReference type="PANTHER" id="PTHR30305">
    <property type="entry name" value="PROTEIN YJDM-RELATED"/>
    <property type="match status" value="1"/>
</dbReference>
<organism evidence="2 3">
    <name type="scientific">Sedimenticola selenatireducens</name>
    <dbReference type="NCBI Taxonomy" id="191960"/>
    <lineage>
        <taxon>Bacteria</taxon>
        <taxon>Pseudomonadati</taxon>
        <taxon>Pseudomonadota</taxon>
        <taxon>Gammaproteobacteria</taxon>
        <taxon>Chromatiales</taxon>
        <taxon>Sedimenticolaceae</taxon>
        <taxon>Sedimenticola</taxon>
    </lineage>
</organism>
<evidence type="ECO:0000313" key="3">
    <source>
        <dbReference type="Proteomes" id="UP000235015"/>
    </source>
</evidence>
<protein>
    <submittedName>
        <fullName evidence="2">PhnA protein</fullName>
    </submittedName>
</protein>
<sequence length="193" mass="21296">MSTEQALLERSESKCELCRATENLQPYEIPPTSDGSADQSLLLCDTCREQIEDPEKIDPNHWRCLNDSMWSTVPAVQVMAWRMLKRLSAEGWPQDLLDMLYLDEQTQAWAEAAGDGSDNDTSVQHLDCNGARLEAGDTVTLTKDLNVKGANFTAKRGTAVRGISLVADNPGQIEGRVNGQQIVILTQFVKKSG</sequence>
<evidence type="ECO:0000259" key="1">
    <source>
        <dbReference type="SMART" id="SM00782"/>
    </source>
</evidence>
<dbReference type="Proteomes" id="UP000235015">
    <property type="component" value="Unassembled WGS sequence"/>
</dbReference>
<accession>A0A2N6CSC9</accession>
<reference evidence="2 3" key="1">
    <citation type="submission" date="2017-11" db="EMBL/GenBank/DDBJ databases">
        <title>Genome-resolved metagenomics identifies genetic mobility, metabolic interactions, and unexpected diversity in perchlorate-reducing communities.</title>
        <authorList>
            <person name="Barnum T.P."/>
            <person name="Figueroa I.A."/>
            <person name="Carlstrom C.I."/>
            <person name="Lucas L.N."/>
            <person name="Engelbrektson A.L."/>
            <person name="Coates J.D."/>
        </authorList>
    </citation>
    <scope>NUCLEOTIDE SEQUENCE [LARGE SCALE GENOMIC DNA]</scope>
    <source>
        <strain evidence="2">BM301</strain>
    </source>
</reference>
<dbReference type="InterPro" id="IPR013988">
    <property type="entry name" value="YjdM_C"/>
</dbReference>
<dbReference type="Gene3D" id="2.30.30.40">
    <property type="entry name" value="SH3 Domains"/>
    <property type="match status" value="1"/>
</dbReference>
<dbReference type="Pfam" id="PF03831">
    <property type="entry name" value="YjdM"/>
    <property type="match status" value="1"/>
</dbReference>
<proteinExistence type="predicted"/>
<comment type="caution">
    <text evidence="2">The sequence shown here is derived from an EMBL/GenBank/DDBJ whole genome shotgun (WGS) entry which is preliminary data.</text>
</comment>
<dbReference type="SUPFAM" id="SSF82057">
    <property type="entry name" value="Prokaryotic SH3-related domain"/>
    <property type="match status" value="1"/>
</dbReference>